<keyword evidence="2" id="KW-1185">Reference proteome</keyword>
<evidence type="ECO:0000313" key="2">
    <source>
        <dbReference type="Proteomes" id="UP001529491"/>
    </source>
</evidence>
<protein>
    <submittedName>
        <fullName evidence="1">Uncharacterized protein</fullName>
    </submittedName>
</protein>
<organism evidence="1 2">
    <name type="scientific">Shewanella youngdeokensis</name>
    <dbReference type="NCBI Taxonomy" id="2999068"/>
    <lineage>
        <taxon>Bacteria</taxon>
        <taxon>Pseudomonadati</taxon>
        <taxon>Pseudomonadota</taxon>
        <taxon>Gammaproteobacteria</taxon>
        <taxon>Alteromonadales</taxon>
        <taxon>Shewanellaceae</taxon>
        <taxon>Shewanella</taxon>
    </lineage>
</organism>
<dbReference type="RefSeq" id="WP_310469587.1">
    <property type="nucleotide sequence ID" value="NZ_CP136522.1"/>
</dbReference>
<evidence type="ECO:0000313" key="1">
    <source>
        <dbReference type="EMBL" id="WOT05324.1"/>
    </source>
</evidence>
<accession>A0ABZ0K0P0</accession>
<name>A0ABZ0K0P0_9GAMM</name>
<dbReference type="Proteomes" id="UP001529491">
    <property type="component" value="Chromosome"/>
</dbReference>
<dbReference type="EMBL" id="CP136522">
    <property type="protein sequence ID" value="WOT05324.1"/>
    <property type="molecule type" value="Genomic_DNA"/>
</dbReference>
<proteinExistence type="predicted"/>
<gene>
    <name evidence="1" type="ORF">RGE70_00415</name>
</gene>
<reference evidence="1 2" key="1">
    <citation type="submission" date="2023-10" db="EMBL/GenBank/DDBJ databases">
        <title>Complete genome sequence of Shewanella sp. DAU334.</title>
        <authorList>
            <person name="Lee Y.-S."/>
            <person name="Jeong H.-R."/>
            <person name="Hwang E.-J."/>
            <person name="Choi Y.-L."/>
            <person name="Kim G.-D."/>
        </authorList>
    </citation>
    <scope>NUCLEOTIDE SEQUENCE [LARGE SCALE GENOMIC DNA]</scope>
    <source>
        <strain evidence="1 2">DAU334</strain>
    </source>
</reference>
<sequence length="59" mass="7052">MCPIMIMDEIPQRPETPQARLKRYKACLDEFEQMQYSDAFTEQIKEDIAKLEREIANMN</sequence>